<sequence>MIKCMVKKRATSNRKLKRHLKHIIRHRPLSVSESDLTEWEFNLIQQIKAKTSKLNKNNVTRTKAYYQFYCVYPEIHWALLGHLVSRNGGWNMTDLKGDLLPRLMTEAEREHFFLFLERGNWLIFQDVFPQCLLYQHSLINQKNLFYLLPYLNVSVFMEAIWNDFWKFRDCRKLAIAMVINEQNYLENRVVLNKQFQETVLHTIEFKLYDALRFNHIIFPKLSEVTGRPRIIGETLYQFADLHKRIMIGIRLYDLLFQRNPVLQAILQWASKHPHTGSRSDYWKDLFHPVNESVPGTIYKRRTKHCKLRKDEPRIYSPPLKFAWKDIEHEEAEKGDWFNDFRILHYLDKKEIDTGGDIYDDYCNDLEKIEFAIIAKNAIFQK</sequence>
<proteinExistence type="predicted"/>
<reference evidence="1" key="1">
    <citation type="submission" date="2021-04" db="EMBL/GenBank/DDBJ databases">
        <title>Isolation and polyphasic classification of algal microorganism.</title>
        <authorList>
            <person name="Wang S."/>
        </authorList>
    </citation>
    <scope>NUCLEOTIDE SEQUENCE</scope>
    <source>
        <strain evidence="1">720a</strain>
    </source>
</reference>
<dbReference type="InterPro" id="IPR019658">
    <property type="entry name" value="DUF2515"/>
</dbReference>
<comment type="caution">
    <text evidence="1">The sequence shown here is derived from an EMBL/GenBank/DDBJ whole genome shotgun (WGS) entry which is preliminary data.</text>
</comment>
<organism evidence="1 2">
    <name type="scientific">Virgibacillus salarius</name>
    <dbReference type="NCBI Taxonomy" id="447199"/>
    <lineage>
        <taxon>Bacteria</taxon>
        <taxon>Bacillati</taxon>
        <taxon>Bacillota</taxon>
        <taxon>Bacilli</taxon>
        <taxon>Bacillales</taxon>
        <taxon>Bacillaceae</taxon>
        <taxon>Virgibacillus</taxon>
    </lineage>
</organism>
<protein>
    <submittedName>
        <fullName evidence="1">DUF2515 family protein</fullName>
    </submittedName>
</protein>
<evidence type="ECO:0000313" key="1">
    <source>
        <dbReference type="EMBL" id="MBR7794432.1"/>
    </source>
</evidence>
<dbReference type="Pfam" id="PF10720">
    <property type="entry name" value="DUF2515"/>
    <property type="match status" value="1"/>
</dbReference>
<dbReference type="RefSeq" id="WP_166529754.1">
    <property type="nucleotide sequence ID" value="NZ_JAGSOT010000001.1"/>
</dbReference>
<dbReference type="EMBL" id="JAGSOT010000001">
    <property type="protein sequence ID" value="MBR7794432.1"/>
    <property type="molecule type" value="Genomic_DNA"/>
</dbReference>
<dbReference type="AlphaFoldDB" id="A0A941I9J9"/>
<accession>A0A941I9J9</accession>
<name>A0A941I9J9_9BACI</name>
<gene>
    <name evidence="1" type="ORF">KCX74_00060</name>
</gene>
<evidence type="ECO:0000313" key="2">
    <source>
        <dbReference type="Proteomes" id="UP000675284"/>
    </source>
</evidence>
<dbReference type="Proteomes" id="UP000675284">
    <property type="component" value="Unassembled WGS sequence"/>
</dbReference>
<keyword evidence="2" id="KW-1185">Reference proteome</keyword>